<accession>A0A9P8CCN4</accession>
<evidence type="ECO:0000313" key="6">
    <source>
        <dbReference type="Proteomes" id="UP000887226"/>
    </source>
</evidence>
<feature type="coiled-coil region" evidence="3">
    <location>
        <begin position="1"/>
        <end position="35"/>
    </location>
</feature>
<dbReference type="Proteomes" id="UP000887226">
    <property type="component" value="Unassembled WGS sequence"/>
</dbReference>
<dbReference type="GO" id="GO:0005634">
    <property type="term" value="C:nucleus"/>
    <property type="evidence" value="ECO:0007669"/>
    <property type="project" value="InterPro"/>
</dbReference>
<evidence type="ECO:0000313" key="5">
    <source>
        <dbReference type="EMBL" id="KAG9241800.1"/>
    </source>
</evidence>
<dbReference type="SUPFAM" id="SSF143113">
    <property type="entry name" value="NAP-like"/>
    <property type="match status" value="1"/>
</dbReference>
<dbReference type="InterPro" id="IPR037231">
    <property type="entry name" value="NAP-like_sf"/>
</dbReference>
<evidence type="ECO:0000256" key="1">
    <source>
        <dbReference type="ARBA" id="ARBA00009947"/>
    </source>
</evidence>
<dbReference type="GO" id="GO:0006334">
    <property type="term" value="P:nucleosome assembly"/>
    <property type="evidence" value="ECO:0007669"/>
    <property type="project" value="InterPro"/>
</dbReference>
<keyword evidence="3" id="KW-0175">Coiled coil</keyword>
<dbReference type="Gene3D" id="3.30.1120.90">
    <property type="entry name" value="Nucleosome assembly protein"/>
    <property type="match status" value="1"/>
</dbReference>
<feature type="compositionally biased region" description="Acidic residues" evidence="4">
    <location>
        <begin position="281"/>
        <end position="295"/>
    </location>
</feature>
<comment type="similarity">
    <text evidence="1 2">Belongs to the nucleosome assembly protein (NAP) family.</text>
</comment>
<evidence type="ECO:0000256" key="3">
    <source>
        <dbReference type="SAM" id="Coils"/>
    </source>
</evidence>
<gene>
    <name evidence="5" type="ORF">BJ878DRAFT_482603</name>
</gene>
<organism evidence="5 6">
    <name type="scientific">Calycina marina</name>
    <dbReference type="NCBI Taxonomy" id="1763456"/>
    <lineage>
        <taxon>Eukaryota</taxon>
        <taxon>Fungi</taxon>
        <taxon>Dikarya</taxon>
        <taxon>Ascomycota</taxon>
        <taxon>Pezizomycotina</taxon>
        <taxon>Leotiomycetes</taxon>
        <taxon>Helotiales</taxon>
        <taxon>Pezizellaceae</taxon>
        <taxon>Calycina</taxon>
    </lineage>
</organism>
<comment type="caution">
    <text evidence="5">The sequence shown here is derived from an EMBL/GenBank/DDBJ whole genome shotgun (WGS) entry which is preliminary data.</text>
</comment>
<dbReference type="AlphaFoldDB" id="A0A9P8CCN4"/>
<dbReference type="EMBL" id="MU254154">
    <property type="protein sequence ID" value="KAG9241800.1"/>
    <property type="molecule type" value="Genomic_DNA"/>
</dbReference>
<dbReference type="InterPro" id="IPR002164">
    <property type="entry name" value="NAP_family"/>
</dbReference>
<evidence type="ECO:0000256" key="4">
    <source>
        <dbReference type="SAM" id="MobiDB-lite"/>
    </source>
</evidence>
<proteinExistence type="inferred from homology"/>
<feature type="region of interest" description="Disordered" evidence="4">
    <location>
        <begin position="281"/>
        <end position="318"/>
    </location>
</feature>
<keyword evidence="6" id="KW-1185">Reference proteome</keyword>
<dbReference type="Pfam" id="PF00956">
    <property type="entry name" value="NAP"/>
    <property type="match status" value="1"/>
</dbReference>
<evidence type="ECO:0000256" key="2">
    <source>
        <dbReference type="RuleBase" id="RU003876"/>
    </source>
</evidence>
<protein>
    <submittedName>
        <fullName evidence="5">Nucleosome assembly protein</fullName>
    </submittedName>
</protein>
<name>A0A9P8CCN4_9HELO</name>
<dbReference type="OrthoDB" id="19419at2759"/>
<reference evidence="5" key="1">
    <citation type="journal article" date="2021" name="IMA Fungus">
        <title>Genomic characterization of three marine fungi, including Emericellopsis atlantica sp. nov. with signatures of a generalist lifestyle and marine biomass degradation.</title>
        <authorList>
            <person name="Hagestad O.C."/>
            <person name="Hou L."/>
            <person name="Andersen J.H."/>
            <person name="Hansen E.H."/>
            <person name="Altermark B."/>
            <person name="Li C."/>
            <person name="Kuhnert E."/>
            <person name="Cox R.J."/>
            <person name="Crous P.W."/>
            <person name="Spatafora J.W."/>
            <person name="Lail K."/>
            <person name="Amirebrahimi M."/>
            <person name="Lipzen A."/>
            <person name="Pangilinan J."/>
            <person name="Andreopoulos W."/>
            <person name="Hayes R.D."/>
            <person name="Ng V."/>
            <person name="Grigoriev I.V."/>
            <person name="Jackson S.A."/>
            <person name="Sutton T.D.S."/>
            <person name="Dobson A.D.W."/>
            <person name="Rama T."/>
        </authorList>
    </citation>
    <scope>NUCLEOTIDE SEQUENCE</scope>
    <source>
        <strain evidence="5">TRa3180A</strain>
    </source>
</reference>
<dbReference type="PANTHER" id="PTHR11875">
    <property type="entry name" value="TESTIS-SPECIFIC Y-ENCODED PROTEIN"/>
    <property type="match status" value="1"/>
</dbReference>
<sequence length="318" mass="35394">MADEQLQAQVAYEDLQDLQREFDEVETEIMRQQAKLTATLYERRAATVAQIPRFWPLVLEQAPPDIDQYIQPSDSALLLLSLTSISVSRFELDVAPQSLAISFTFAPNEYFTNDVLQKKFWYRKAMDGWSGLVSEPVRIDWKKGKDLTGGLLDLVIKAWEQDRGKVSGSLSAEQKSLSKKIENTGMGGASFFAWFGFVGRRISAEESVEANKIEAKAVADHKAGIQTEGSGHDHGDQEDEDLALEMSLEIFPDGDDLAVAFAEDLWPGALGYFSSAQEQDAMSDFDMESDDEAPDLAEKLDDSESDTVAPPLKKHRSQ</sequence>